<gene>
    <name evidence="1" type="ORF">MANES_18G121100</name>
</gene>
<organism evidence="1">
    <name type="scientific">Manihot esculenta</name>
    <name type="common">Cassava</name>
    <name type="synonym">Jatropha manihot</name>
    <dbReference type="NCBI Taxonomy" id="3983"/>
    <lineage>
        <taxon>Eukaryota</taxon>
        <taxon>Viridiplantae</taxon>
        <taxon>Streptophyta</taxon>
        <taxon>Embryophyta</taxon>
        <taxon>Tracheophyta</taxon>
        <taxon>Spermatophyta</taxon>
        <taxon>Magnoliopsida</taxon>
        <taxon>eudicotyledons</taxon>
        <taxon>Gunneridae</taxon>
        <taxon>Pentapetalae</taxon>
        <taxon>rosids</taxon>
        <taxon>fabids</taxon>
        <taxon>Malpighiales</taxon>
        <taxon>Euphorbiaceae</taxon>
        <taxon>Crotonoideae</taxon>
        <taxon>Manihoteae</taxon>
        <taxon>Manihot</taxon>
    </lineage>
</organism>
<reference evidence="1" key="1">
    <citation type="submission" date="2016-02" db="EMBL/GenBank/DDBJ databases">
        <title>WGS assembly of Manihot esculenta.</title>
        <authorList>
            <person name="Bredeson J.V."/>
            <person name="Prochnik S.E."/>
            <person name="Lyons J.B."/>
            <person name="Schmutz J."/>
            <person name="Grimwood J."/>
            <person name="Vrebalov J."/>
            <person name="Bart R.S."/>
            <person name="Amuge T."/>
            <person name="Ferguson M.E."/>
            <person name="Green R."/>
            <person name="Putnam N."/>
            <person name="Stites J."/>
            <person name="Rounsley S."/>
            <person name="Rokhsar D.S."/>
        </authorList>
    </citation>
    <scope>NUCLEOTIDE SEQUENCE [LARGE SCALE GENOMIC DNA]</scope>
    <source>
        <tissue evidence="1">Leaf</tissue>
    </source>
</reference>
<dbReference type="EMBL" id="CM004404">
    <property type="protein sequence ID" value="OAY23958.1"/>
    <property type="molecule type" value="Genomic_DNA"/>
</dbReference>
<name>A0A2C9U3T0_MANES</name>
<protein>
    <submittedName>
        <fullName evidence="1">Uncharacterized protein</fullName>
    </submittedName>
</protein>
<proteinExistence type="predicted"/>
<sequence length="61" mass="6935">MVKMTILSSDLPKPILTPETRLGRLKMVERTIILMSFGGQFRNSYVQTKIAVLNTDRISPK</sequence>
<dbReference type="AlphaFoldDB" id="A0A2C9U3T0"/>
<accession>A0A2C9U3T0</accession>
<evidence type="ECO:0000313" key="1">
    <source>
        <dbReference type="EMBL" id="OAY23958.1"/>
    </source>
</evidence>